<feature type="region of interest" description="Disordered" evidence="7">
    <location>
        <begin position="703"/>
        <end position="731"/>
    </location>
</feature>
<keyword evidence="11" id="KW-1185">Reference proteome</keyword>
<evidence type="ECO:0000259" key="9">
    <source>
        <dbReference type="PROSITE" id="PS51998"/>
    </source>
</evidence>
<dbReference type="InterPro" id="IPR004835">
    <property type="entry name" value="Chitin_synth"/>
</dbReference>
<organism evidence="10 11">
    <name type="scientific">Thamnidium elegans</name>
    <dbReference type="NCBI Taxonomy" id="101142"/>
    <lineage>
        <taxon>Eukaryota</taxon>
        <taxon>Fungi</taxon>
        <taxon>Fungi incertae sedis</taxon>
        <taxon>Mucoromycota</taxon>
        <taxon>Mucoromycotina</taxon>
        <taxon>Mucoromycetes</taxon>
        <taxon>Mucorales</taxon>
        <taxon>Mucorineae</taxon>
        <taxon>Mucoraceae</taxon>
        <taxon>Thamnidium</taxon>
    </lineage>
</organism>
<keyword evidence="4 8" id="KW-0812">Transmembrane</keyword>
<protein>
    <recommendedName>
        <fullName evidence="2">chitin synthase</fullName>
        <ecNumber evidence="2">2.4.1.16</ecNumber>
    </recommendedName>
</protein>
<dbReference type="GO" id="GO:0030428">
    <property type="term" value="C:cell septum"/>
    <property type="evidence" value="ECO:0007669"/>
    <property type="project" value="TreeGrafter"/>
</dbReference>
<reference evidence="10" key="1">
    <citation type="submission" date="2021-01" db="EMBL/GenBank/DDBJ databases">
        <title>Metabolic potential, ecology and presence of endohyphal bacteria is reflected in genomic diversity of Mucoromycotina.</title>
        <authorList>
            <person name="Muszewska A."/>
            <person name="Okrasinska A."/>
            <person name="Steczkiewicz K."/>
            <person name="Drgas O."/>
            <person name="Orlowska M."/>
            <person name="Perlinska-Lenart U."/>
            <person name="Aleksandrzak-Piekarczyk T."/>
            <person name="Szatraj K."/>
            <person name="Zielenkiewicz U."/>
            <person name="Pilsyk S."/>
            <person name="Malc E."/>
            <person name="Mieczkowski P."/>
            <person name="Kruszewska J.S."/>
            <person name="Biernat P."/>
            <person name="Pawlowska J."/>
        </authorList>
    </citation>
    <scope>NUCLEOTIDE SEQUENCE</scope>
    <source>
        <strain evidence="10">WA0000018081</strain>
    </source>
</reference>
<accession>A0A8H7SR27</accession>
<keyword evidence="6 8" id="KW-0472">Membrane</keyword>
<comment type="caution">
    <text evidence="10">The sequence shown here is derived from an EMBL/GenBank/DDBJ whole genome shotgun (WGS) entry which is preliminary data.</text>
</comment>
<dbReference type="Gene3D" id="1.10.10.60">
    <property type="entry name" value="Homeodomain-like"/>
    <property type="match status" value="1"/>
</dbReference>
<feature type="region of interest" description="Disordered" evidence="7">
    <location>
        <begin position="1057"/>
        <end position="1078"/>
    </location>
</feature>
<dbReference type="PANTHER" id="PTHR22914:SF41">
    <property type="entry name" value="CHITIN SYNTHASE 7"/>
    <property type="match status" value="1"/>
</dbReference>
<sequence>MSVKNYSYMRRTTCRRLVWISFAHFLTFFIPNIVLCHVGGMTTSGKKKKKKKVTSLIYIYTTSRNAWREKIALFFLLLFSSAFFCFWLEYISSLFCDPEKTYDYGSVFANESRFTAINGKAVNWHQYDGPPNTMIDYVNQYAHHDLSWNFPTFLDREYDCLYGKQDEIEAWLEHLMDTDTGYNFQDGHLVECPLPGKRNQTGAPCFRGPDIQNTLDSLSIQGDIMYDPNKIRNLYNGLPTPTNSTKQAFVILDGHVLDVTTYLDIATNIISLSSTMSSRSFALDRLFLPLDLTMFLYINLGKDISPYFAGNVSNPDVYRTCLIQMFKRGVVPSYVSSGCSRINPALWATMGAGLIYFLIKMNLAYLSRVSFVQRLLFSSAPELSALYCSSSTRVWPHTILMVPCFAESSDILKQTLDTLSRSTYEDDKKLLLFVCDGITTSSLEQKETHTLLLEYLGYSCTEEPLPQPYVSLGQGCKRTNYARVYSGYYETGRNRVPYLVIVKVGQPTEQCTIQNQAPVGNRGKRDSLVLVFGFLERCMNLANNRITPLDYEIFNQCYNVLGIDPRYFKYILVTDADIQVQSDVVQKLVSRLEGDRKMLAVSGHVRPANPEENLTTMLQIFPVYMAFYSCLAYEACLNSVMTIQGGLVMYKIWTENIPHREQNDKFVKKWKLLQQHPSSQQSFHHRTKWPKLSDEIIISNPFKDPSIRRSNSSDTTITSTTTSYQRDRPDSRLSLSARVDIRACCVHPTVLRGIATPEATTMHMQNVLLLGEEKIMPIVLLRSHPGHRLGFEPDAVGYATLPTSFFALQGLQIRNLRAAFHNQLEMQRVSWQLGITYWVLSTTEILDMIFSMPIIIYLYSIFGRSVKQRAIAYIIIAYSFTGLVVLHILFFLLRRQFRYILWFVLYCFMSLPLFAIYFPILSVWKSDDANRWYDVWSIKKDYKGNSRLHGIIDNSQKTEGLEKIENDESVVPRMRLGEFEVIEARRLHQAAEAALDSNFTGFTGFVDTDVLPPSNEPVLISPPLAQVREGLHSTRIIPNYRPPSVELYGNTTWRHRYPNDKQDSPTSPFADIDNPFDDEYQTRDDIEVNMRHRQSHSQSSYFTYLSRNSLQQDTKTAPTDTLPSSLNSSGFAKIPDGDLMMMSEVSPIEEQKEDVQFDRASTTLSIKSNTFSVIAYDIEEEESPRHQRLMNHEYKPRTPGVEEGRSMALHNFSSAVNLRPHQRLAIPSSNSLSRHYEQNHAISLRTQPSKANIITNDMSLSEVKNAIKAEIRSYLSRADLETTTRAQVKSHLAQHFRNFRIDEQDDYITNCIEIITLEFLN</sequence>
<dbReference type="InterPro" id="IPR029044">
    <property type="entry name" value="Nucleotide-diphossugar_trans"/>
</dbReference>
<proteinExistence type="predicted"/>
<dbReference type="GO" id="GO:0006031">
    <property type="term" value="P:chitin biosynthetic process"/>
    <property type="evidence" value="ECO:0007669"/>
    <property type="project" value="TreeGrafter"/>
</dbReference>
<dbReference type="PROSITE" id="PS51998">
    <property type="entry name" value="DEK_C"/>
    <property type="match status" value="1"/>
</dbReference>
<comment type="subcellular location">
    <subcellularLocation>
        <location evidence="1">Membrane</location>
        <topology evidence="1">Multi-pass membrane protein</topology>
    </subcellularLocation>
</comment>
<dbReference type="GO" id="GO:0016020">
    <property type="term" value="C:membrane"/>
    <property type="evidence" value="ECO:0007669"/>
    <property type="project" value="UniProtKB-SubCell"/>
</dbReference>
<evidence type="ECO:0000256" key="1">
    <source>
        <dbReference type="ARBA" id="ARBA00004141"/>
    </source>
</evidence>
<dbReference type="GO" id="GO:0004100">
    <property type="term" value="F:chitin synthase activity"/>
    <property type="evidence" value="ECO:0007669"/>
    <property type="project" value="UniProtKB-EC"/>
</dbReference>
<feature type="transmembrane region" description="Helical" evidence="8">
    <location>
        <begin position="71"/>
        <end position="90"/>
    </location>
</feature>
<feature type="compositionally biased region" description="Low complexity" evidence="7">
    <location>
        <begin position="708"/>
        <end position="723"/>
    </location>
</feature>
<gene>
    <name evidence="10" type="ORF">INT48_008727</name>
</gene>
<dbReference type="GO" id="GO:0071944">
    <property type="term" value="C:cell periphery"/>
    <property type="evidence" value="ECO:0007669"/>
    <property type="project" value="TreeGrafter"/>
</dbReference>
<evidence type="ECO:0000313" key="11">
    <source>
        <dbReference type="Proteomes" id="UP000613177"/>
    </source>
</evidence>
<evidence type="ECO:0000313" key="10">
    <source>
        <dbReference type="EMBL" id="KAG2232801.1"/>
    </source>
</evidence>
<feature type="transmembrane region" description="Helical" evidence="8">
    <location>
        <begin position="20"/>
        <end position="42"/>
    </location>
</feature>
<evidence type="ECO:0000256" key="7">
    <source>
        <dbReference type="SAM" id="MobiDB-lite"/>
    </source>
</evidence>
<dbReference type="SUPFAM" id="SSF53448">
    <property type="entry name" value="Nucleotide-diphospho-sugar transferases"/>
    <property type="match status" value="1"/>
</dbReference>
<dbReference type="EMBL" id="JAEPRE010000099">
    <property type="protein sequence ID" value="KAG2232801.1"/>
    <property type="molecule type" value="Genomic_DNA"/>
</dbReference>
<evidence type="ECO:0000256" key="3">
    <source>
        <dbReference type="ARBA" id="ARBA00022676"/>
    </source>
</evidence>
<keyword evidence="3" id="KW-0328">Glycosyltransferase</keyword>
<feature type="domain" description="DEK-C" evidence="9">
    <location>
        <begin position="1261"/>
        <end position="1317"/>
    </location>
</feature>
<evidence type="ECO:0000256" key="6">
    <source>
        <dbReference type="ARBA" id="ARBA00023136"/>
    </source>
</evidence>
<feature type="transmembrane region" description="Helical" evidence="8">
    <location>
        <begin position="871"/>
        <end position="893"/>
    </location>
</feature>
<dbReference type="EC" id="2.4.1.16" evidence="2"/>
<dbReference type="Pfam" id="PF08766">
    <property type="entry name" value="DEK_C"/>
    <property type="match status" value="1"/>
</dbReference>
<dbReference type="Pfam" id="PF03142">
    <property type="entry name" value="Chitin_synth_2"/>
    <property type="match status" value="2"/>
</dbReference>
<dbReference type="InterPro" id="IPR014876">
    <property type="entry name" value="DEK_C"/>
</dbReference>
<dbReference type="SUPFAM" id="SSF109715">
    <property type="entry name" value="DEK C-terminal domain"/>
    <property type="match status" value="1"/>
</dbReference>
<feature type="transmembrane region" description="Helical" evidence="8">
    <location>
        <begin position="900"/>
        <end position="920"/>
    </location>
</feature>
<dbReference type="Proteomes" id="UP000613177">
    <property type="component" value="Unassembled WGS sequence"/>
</dbReference>
<evidence type="ECO:0000256" key="5">
    <source>
        <dbReference type="ARBA" id="ARBA00022989"/>
    </source>
</evidence>
<keyword evidence="3" id="KW-0808">Transferase</keyword>
<evidence type="ECO:0000256" key="4">
    <source>
        <dbReference type="ARBA" id="ARBA00022692"/>
    </source>
</evidence>
<evidence type="ECO:0000256" key="2">
    <source>
        <dbReference type="ARBA" id="ARBA00012543"/>
    </source>
</evidence>
<name>A0A8H7SR27_9FUNG</name>
<evidence type="ECO:0000256" key="8">
    <source>
        <dbReference type="SAM" id="Phobius"/>
    </source>
</evidence>
<dbReference type="PANTHER" id="PTHR22914">
    <property type="entry name" value="CHITIN SYNTHASE"/>
    <property type="match status" value="1"/>
</dbReference>
<keyword evidence="5 8" id="KW-1133">Transmembrane helix</keyword>